<accession>A0A8B2VHB2</accession>
<proteinExistence type="predicted"/>
<gene>
    <name evidence="1" type="ORF">B1B09_09220</name>
</gene>
<evidence type="ECO:0000313" key="2">
    <source>
        <dbReference type="Proteomes" id="UP000226191"/>
    </source>
</evidence>
<dbReference type="PROSITE" id="PS50893">
    <property type="entry name" value="ABC_TRANSPORTER_2"/>
    <property type="match status" value="1"/>
</dbReference>
<dbReference type="GO" id="GO:0016887">
    <property type="term" value="F:ATP hydrolysis activity"/>
    <property type="evidence" value="ECO:0007669"/>
    <property type="project" value="InterPro"/>
</dbReference>
<dbReference type="NCBIfam" id="TIGR01727">
    <property type="entry name" value="oligo_HPY"/>
    <property type="match status" value="1"/>
</dbReference>
<dbReference type="PANTHER" id="PTHR43067:SF3">
    <property type="entry name" value="MALTOSE ABC TRANSPORTER, ATP-BINDING PROTEIN"/>
    <property type="match status" value="1"/>
</dbReference>
<sequence length="363" mass="39515">MTAQSSSTQARHGMTTDNEVLLEVKGLCVDYVTESGNIRACDNVNFLLRRGEILGVAGESACGKSTLLNALGRLQRMPAATSAGQILFHDRNGSVTDLATLSEADLKPYRWTKIAVVMQSAMACLNPILKLSEQFIDVQRAHDPSLAEKDALTKSAELLEAVGISADRLSSFPFQLSGGMQQRALIALSLVCEPDLVLMDEPTTAVDVVMQRQILQEVLAAQKRLGFSIVFVTHDLSLLMEISDKIAIMYAGQIVEVGTPARFHSSARHPYTRGLRLAFPPLSEPLRRLEGIKGSPPDLLDLPTGCAFAPRCEFAMPICHQRIPELRTIDEGASACYLSNGELSDQELADQQKQATNHEEAIA</sequence>
<organism evidence="1 2">
    <name type="scientific">Cutibacterium acnes</name>
    <name type="common">Propionibacterium acnes</name>
    <dbReference type="NCBI Taxonomy" id="1747"/>
    <lineage>
        <taxon>Bacteria</taxon>
        <taxon>Bacillati</taxon>
        <taxon>Actinomycetota</taxon>
        <taxon>Actinomycetes</taxon>
        <taxon>Propionibacteriales</taxon>
        <taxon>Propionibacteriaceae</taxon>
        <taxon>Cutibacterium</taxon>
    </lineage>
</organism>
<dbReference type="Pfam" id="PF00005">
    <property type="entry name" value="ABC_tran"/>
    <property type="match status" value="1"/>
</dbReference>
<keyword evidence="1" id="KW-0067">ATP-binding</keyword>
<dbReference type="GeneID" id="92857443"/>
<dbReference type="InterPro" id="IPR013563">
    <property type="entry name" value="Oligopep_ABC_C"/>
</dbReference>
<name>A0A8B2VHB2_CUTAC</name>
<comment type="caution">
    <text evidence="1">The sequence shown here is derived from an EMBL/GenBank/DDBJ whole genome shotgun (WGS) entry which is preliminary data.</text>
</comment>
<evidence type="ECO:0000313" key="1">
    <source>
        <dbReference type="EMBL" id="PGF33103.1"/>
    </source>
</evidence>
<dbReference type="SMART" id="SM00382">
    <property type="entry name" value="AAA"/>
    <property type="match status" value="1"/>
</dbReference>
<dbReference type="EMBL" id="MVCE01000004">
    <property type="protein sequence ID" value="PGF33103.1"/>
    <property type="molecule type" value="Genomic_DNA"/>
</dbReference>
<dbReference type="AlphaFoldDB" id="A0A8B2VHB2"/>
<dbReference type="CDD" id="cd03257">
    <property type="entry name" value="ABC_NikE_OppD_transporters"/>
    <property type="match status" value="1"/>
</dbReference>
<dbReference type="Proteomes" id="UP000226191">
    <property type="component" value="Unassembled WGS sequence"/>
</dbReference>
<dbReference type="SUPFAM" id="SSF52540">
    <property type="entry name" value="P-loop containing nucleoside triphosphate hydrolases"/>
    <property type="match status" value="1"/>
</dbReference>
<dbReference type="Pfam" id="PF08352">
    <property type="entry name" value="oligo_HPY"/>
    <property type="match status" value="1"/>
</dbReference>
<dbReference type="InterPro" id="IPR003593">
    <property type="entry name" value="AAA+_ATPase"/>
</dbReference>
<dbReference type="OrthoDB" id="5357528at2"/>
<dbReference type="InterPro" id="IPR003439">
    <property type="entry name" value="ABC_transporter-like_ATP-bd"/>
</dbReference>
<keyword evidence="1" id="KW-0547">Nucleotide-binding</keyword>
<dbReference type="PANTHER" id="PTHR43067">
    <property type="entry name" value="OLIGOPEPTIDE/DIPEPTIDE ABC TRANSPORTER, ATPASE SUBUNIT"/>
    <property type="match status" value="1"/>
</dbReference>
<protein>
    <submittedName>
        <fullName evidence="1">Dipeptide/oligopeptide/nickel ABC transporter ATP-binding protein</fullName>
    </submittedName>
</protein>
<reference evidence="1 2" key="1">
    <citation type="submission" date="2017-02" db="EMBL/GenBank/DDBJ databases">
        <title>Prevalence of linear plasmids in Cutibacterium acnes isolates obtained from cancerous prostatic tissue.</title>
        <authorList>
            <person name="Davidsson S."/>
            <person name="Bruggemann H."/>
        </authorList>
    </citation>
    <scope>NUCLEOTIDE SEQUENCE [LARGE SCALE GENOMIC DNA]</scope>
    <source>
        <strain evidence="1 2">11-78</strain>
    </source>
</reference>
<dbReference type="Gene3D" id="3.40.50.300">
    <property type="entry name" value="P-loop containing nucleotide triphosphate hydrolases"/>
    <property type="match status" value="1"/>
</dbReference>
<dbReference type="PROSITE" id="PS00211">
    <property type="entry name" value="ABC_TRANSPORTER_1"/>
    <property type="match status" value="1"/>
</dbReference>
<dbReference type="InterPro" id="IPR027417">
    <property type="entry name" value="P-loop_NTPase"/>
</dbReference>
<dbReference type="GO" id="GO:0005524">
    <property type="term" value="F:ATP binding"/>
    <property type="evidence" value="ECO:0007669"/>
    <property type="project" value="UniProtKB-KW"/>
</dbReference>
<dbReference type="InterPro" id="IPR017871">
    <property type="entry name" value="ABC_transporter-like_CS"/>
</dbReference>
<dbReference type="RefSeq" id="WP_002516956.1">
    <property type="nucleotide sequence ID" value="NZ_CAJTHR010000001.1"/>
</dbReference>
<dbReference type="GO" id="GO:0015833">
    <property type="term" value="P:peptide transport"/>
    <property type="evidence" value="ECO:0007669"/>
    <property type="project" value="InterPro"/>
</dbReference>